<keyword evidence="3 8" id="KW-1133">Transmembrane helix</keyword>
<feature type="compositionally biased region" description="Low complexity" evidence="7">
    <location>
        <begin position="317"/>
        <end position="330"/>
    </location>
</feature>
<dbReference type="GO" id="GO:0098703">
    <property type="term" value="P:calcium ion import across plasma membrane"/>
    <property type="evidence" value="ECO:0007669"/>
    <property type="project" value="TreeGrafter"/>
</dbReference>
<dbReference type="InterPro" id="IPR055288">
    <property type="entry name" value="NALCN_aux_factor_1/2"/>
</dbReference>
<name>A0A979FG68_HYAAZ</name>
<dbReference type="AlphaFoldDB" id="A0A979FG68"/>
<evidence type="ECO:0000313" key="10">
    <source>
        <dbReference type="RefSeq" id="XP_047735910.1"/>
    </source>
</evidence>
<evidence type="ECO:0000256" key="7">
    <source>
        <dbReference type="SAM" id="MobiDB-lite"/>
    </source>
</evidence>
<feature type="transmembrane region" description="Helical" evidence="8">
    <location>
        <begin position="572"/>
        <end position="591"/>
    </location>
</feature>
<reference evidence="10" key="1">
    <citation type="submission" date="2025-08" db="UniProtKB">
        <authorList>
            <consortium name="RefSeq"/>
        </authorList>
    </citation>
    <scope>IDENTIFICATION</scope>
    <source>
        <tissue evidence="10">Whole organism</tissue>
    </source>
</reference>
<dbReference type="KEGG" id="hazt:125177708"/>
<dbReference type="PANTHER" id="PTHR15819:SF11">
    <property type="entry name" value="MID1, ISOFORM A"/>
    <property type="match status" value="1"/>
</dbReference>
<dbReference type="Proteomes" id="UP000694843">
    <property type="component" value="Unplaced"/>
</dbReference>
<dbReference type="GeneID" id="125177708"/>
<comment type="subcellular location">
    <subcellularLocation>
        <location evidence="1">Membrane</location>
        <topology evidence="1">Multi-pass membrane protein</topology>
    </subcellularLocation>
</comment>
<evidence type="ECO:0000256" key="3">
    <source>
        <dbReference type="ARBA" id="ARBA00022989"/>
    </source>
</evidence>
<keyword evidence="9" id="KW-1185">Reference proteome</keyword>
<feature type="region of interest" description="Disordered" evidence="7">
    <location>
        <begin position="165"/>
        <end position="369"/>
    </location>
</feature>
<evidence type="ECO:0000256" key="8">
    <source>
        <dbReference type="SAM" id="Phobius"/>
    </source>
</evidence>
<dbReference type="OrthoDB" id="10047996at2759"/>
<keyword evidence="4 8" id="KW-0472">Membrane</keyword>
<feature type="compositionally biased region" description="Basic and acidic residues" evidence="7">
    <location>
        <begin position="359"/>
        <end position="369"/>
    </location>
</feature>
<accession>A0A979FG68</accession>
<protein>
    <submittedName>
        <fullName evidence="10">Uncharacterized protein LOC125177708</fullName>
    </submittedName>
</protein>
<feature type="transmembrane region" description="Helical" evidence="8">
    <location>
        <begin position="464"/>
        <end position="482"/>
    </location>
</feature>
<proteinExistence type="inferred from homology"/>
<sequence>MRKPDQRLTRSIMRQLDQLLFSEAYRLWSCSQLLDFVLPNHTRILPCREMCYDVAQKCPYLLPSDKPFEFYNLFLLPSDKPVAGEPTFLCEDPEITGHDDFYETYGPPDNCYMPCKAVHESWKEYGRRNRTCQDEKENDFYWCHRIGLASYVRISPCDSPYLPGTKHIDERTENMDSSMSPEGRKKTADSRSPEGRKKTADSRSSEGRKKTADSRSPEGRKKTADSRNPEDRKKTTDSRSPEGKKKTADSRSPEGKKKTADSRSPEGKKKTVKEKTEKKESRTDREISSGEVRALPLAGHSSFYHGVDPNSGERALDISSSIYGDSSYGGQEDDGVDDGDQEDDDIDDGGEGNDGVDDGSDKNDGVEVKSKRASLTLSSPPIAFINEHKQQQSLNLYRTPKQHKSLYSKSKNLDNEYYVDKNLGSAGPSVTSAAASSMLSYARRHRSCLCGCPRRPGVPDVGQLATGAILLYYLSNVLSILYNYCHSYSTYLLCCCSFHYYRHYASCDRRVCTVGNSTFGIISRLPCLLSYHHRETSALTAAFFLFITINMIILTIIITIITLFIKCIAASLLSWSLLLLLLPLLLLLIPLNDLDIYERRSHCSFSACLLLLFSGLHCYS</sequence>
<evidence type="ECO:0000256" key="2">
    <source>
        <dbReference type="ARBA" id="ARBA00022692"/>
    </source>
</evidence>
<evidence type="ECO:0000313" key="9">
    <source>
        <dbReference type="Proteomes" id="UP000694843"/>
    </source>
</evidence>
<organism evidence="9 10">
    <name type="scientific">Hyalella azteca</name>
    <name type="common">Amphipod</name>
    <dbReference type="NCBI Taxonomy" id="294128"/>
    <lineage>
        <taxon>Eukaryota</taxon>
        <taxon>Metazoa</taxon>
        <taxon>Ecdysozoa</taxon>
        <taxon>Arthropoda</taxon>
        <taxon>Crustacea</taxon>
        <taxon>Multicrustacea</taxon>
        <taxon>Malacostraca</taxon>
        <taxon>Eumalacostraca</taxon>
        <taxon>Peracarida</taxon>
        <taxon>Amphipoda</taxon>
        <taxon>Senticaudata</taxon>
        <taxon>Talitrida</taxon>
        <taxon>Talitroidea</taxon>
        <taxon>Hyalellidae</taxon>
        <taxon>Hyalella</taxon>
    </lineage>
</organism>
<keyword evidence="5" id="KW-0325">Glycoprotein</keyword>
<evidence type="ECO:0000256" key="6">
    <source>
        <dbReference type="ARBA" id="ARBA00029445"/>
    </source>
</evidence>
<evidence type="ECO:0000256" key="4">
    <source>
        <dbReference type="ARBA" id="ARBA00023136"/>
    </source>
</evidence>
<feature type="compositionally biased region" description="Basic and acidic residues" evidence="7">
    <location>
        <begin position="182"/>
        <end position="288"/>
    </location>
</feature>
<dbReference type="RefSeq" id="XP_047735910.1">
    <property type="nucleotide sequence ID" value="XM_047879954.1"/>
</dbReference>
<feature type="transmembrane region" description="Helical" evidence="8">
    <location>
        <begin position="538"/>
        <end position="565"/>
    </location>
</feature>
<dbReference type="PANTHER" id="PTHR15819">
    <property type="entry name" value="TRANSMEMBRANE PROTEIN FAM155"/>
    <property type="match status" value="1"/>
</dbReference>
<dbReference type="GO" id="GO:0005886">
    <property type="term" value="C:plasma membrane"/>
    <property type="evidence" value="ECO:0007669"/>
    <property type="project" value="TreeGrafter"/>
</dbReference>
<feature type="compositionally biased region" description="Acidic residues" evidence="7">
    <location>
        <begin position="331"/>
        <end position="358"/>
    </location>
</feature>
<dbReference type="GO" id="GO:0015275">
    <property type="term" value="F:stretch-activated, monoatomic cation-selective, calcium channel activity"/>
    <property type="evidence" value="ECO:0007669"/>
    <property type="project" value="TreeGrafter"/>
</dbReference>
<evidence type="ECO:0000256" key="1">
    <source>
        <dbReference type="ARBA" id="ARBA00004141"/>
    </source>
</evidence>
<keyword evidence="2 8" id="KW-0812">Transmembrane</keyword>
<comment type="similarity">
    <text evidence="6">Belongs to the NALF family.</text>
</comment>
<gene>
    <name evidence="10" type="primary">LOC125177708</name>
</gene>
<evidence type="ECO:0000256" key="5">
    <source>
        <dbReference type="ARBA" id="ARBA00023180"/>
    </source>
</evidence>